<dbReference type="EMBL" id="JAFCLK010000023">
    <property type="protein sequence ID" value="MBR1138775.1"/>
    <property type="molecule type" value="Genomic_DNA"/>
</dbReference>
<gene>
    <name evidence="3" type="ORF">JQ619_23705</name>
</gene>
<organism evidence="3 4">
    <name type="scientific">Bradyrhizobium denitrificans</name>
    <dbReference type="NCBI Taxonomy" id="2734912"/>
    <lineage>
        <taxon>Bacteria</taxon>
        <taxon>Pseudomonadati</taxon>
        <taxon>Pseudomonadota</taxon>
        <taxon>Alphaproteobacteria</taxon>
        <taxon>Hyphomicrobiales</taxon>
        <taxon>Nitrobacteraceae</taxon>
        <taxon>Bradyrhizobium</taxon>
    </lineage>
</organism>
<proteinExistence type="predicted"/>
<feature type="domain" description="YjiS-like" evidence="2">
    <location>
        <begin position="74"/>
        <end position="109"/>
    </location>
</feature>
<feature type="region of interest" description="Disordered" evidence="1">
    <location>
        <begin position="35"/>
        <end position="62"/>
    </location>
</feature>
<comment type="caution">
    <text evidence="3">The sequence shown here is derived from an EMBL/GenBank/DDBJ whole genome shotgun (WGS) entry which is preliminary data.</text>
</comment>
<dbReference type="RefSeq" id="WP_172242059.1">
    <property type="nucleotide sequence ID" value="NZ_JABFDP010000036.1"/>
</dbReference>
<evidence type="ECO:0000313" key="3">
    <source>
        <dbReference type="EMBL" id="MBR1138775.1"/>
    </source>
</evidence>
<evidence type="ECO:0000256" key="1">
    <source>
        <dbReference type="SAM" id="MobiDB-lite"/>
    </source>
</evidence>
<keyword evidence="4" id="KW-1185">Reference proteome</keyword>
<dbReference type="InterPro" id="IPR009506">
    <property type="entry name" value="YjiS-like"/>
</dbReference>
<dbReference type="Proteomes" id="UP001314635">
    <property type="component" value="Unassembled WGS sequence"/>
</dbReference>
<name>A0ABS5GCA0_9BRAD</name>
<evidence type="ECO:0000259" key="2">
    <source>
        <dbReference type="Pfam" id="PF06568"/>
    </source>
</evidence>
<sequence>MPPYPIDPTAESVRDTARLGLNIPPSQTAMGIAVTSASGDASTAAPNEAASENSGAGPPGTPLQSLLRLLAGGWRAFQDSRRRERLRASLCGLSERELKDIGLTPGDIDHIVAFRAFETRRNDAMNPWPCRSVM</sequence>
<evidence type="ECO:0000313" key="4">
    <source>
        <dbReference type="Proteomes" id="UP001314635"/>
    </source>
</evidence>
<reference evidence="4" key="1">
    <citation type="journal article" date="2021" name="ISME J.">
        <title>Evolutionary origin and ecological implication of a unique nif island in free-living Bradyrhizobium lineages.</title>
        <authorList>
            <person name="Tao J."/>
        </authorList>
    </citation>
    <scope>NUCLEOTIDE SEQUENCE [LARGE SCALE GENOMIC DNA]</scope>
    <source>
        <strain evidence="4">SZCCT0094</strain>
    </source>
</reference>
<dbReference type="Pfam" id="PF06568">
    <property type="entry name" value="YjiS-like"/>
    <property type="match status" value="1"/>
</dbReference>
<feature type="compositionally biased region" description="Polar residues" evidence="1">
    <location>
        <begin position="35"/>
        <end position="54"/>
    </location>
</feature>
<protein>
    <submittedName>
        <fullName evidence="3">DUF1127 domain-containing protein</fullName>
    </submittedName>
</protein>
<accession>A0ABS5GCA0</accession>